<dbReference type="EMBL" id="KL584749">
    <property type="protein sequence ID" value="KER00870.1"/>
    <property type="molecule type" value="Genomic_DNA"/>
</dbReference>
<dbReference type="InParanoid" id="A0A074YXJ6"/>
<protein>
    <submittedName>
        <fullName evidence="2">Uncharacterized protein</fullName>
    </submittedName>
</protein>
<evidence type="ECO:0000256" key="1">
    <source>
        <dbReference type="SAM" id="SignalP"/>
    </source>
</evidence>
<gene>
    <name evidence="2" type="ORF">AUEXF2481DRAFT_164019</name>
</gene>
<keyword evidence="1" id="KW-0732">Signal</keyword>
<sequence>MARPNVVFGPVVFLGLSVSVASMSRRTHTRPNYREAYSTRRQAHCDRGAKARDQRIYCFRRSRMMTGNPSKQPAATKSVGFVVKIPADYFRKIERFVEDGWEDDDRDLYEHMTVPAHHWRDLQGRDPEILVTDDGGQ</sequence>
<name>A0A074YXJ6_AURSE</name>
<dbReference type="AlphaFoldDB" id="A0A074YXJ6"/>
<accession>A0A074YXJ6</accession>
<evidence type="ECO:0000313" key="3">
    <source>
        <dbReference type="Proteomes" id="UP000030641"/>
    </source>
</evidence>
<feature type="signal peptide" evidence="1">
    <location>
        <begin position="1"/>
        <end position="29"/>
    </location>
</feature>
<keyword evidence="3" id="KW-1185">Reference proteome</keyword>
<dbReference type="Proteomes" id="UP000030641">
    <property type="component" value="Unassembled WGS sequence"/>
</dbReference>
<proteinExistence type="predicted"/>
<dbReference type="HOGENOM" id="CLU_1864736_0_0_1"/>
<dbReference type="GeneID" id="25362206"/>
<dbReference type="RefSeq" id="XP_013349363.1">
    <property type="nucleotide sequence ID" value="XM_013493909.1"/>
</dbReference>
<reference evidence="2 3" key="1">
    <citation type="journal article" date="2014" name="BMC Genomics">
        <title>Genome sequencing of four Aureobasidium pullulans varieties: biotechnological potential, stress tolerance, and description of new species.</title>
        <authorList>
            <person name="Gostin Ar C."/>
            <person name="Ohm R.A."/>
            <person name="Kogej T."/>
            <person name="Sonjak S."/>
            <person name="Turk M."/>
            <person name="Zajc J."/>
            <person name="Zalar P."/>
            <person name="Grube M."/>
            <person name="Sun H."/>
            <person name="Han J."/>
            <person name="Sharma A."/>
            <person name="Chiniquy J."/>
            <person name="Ngan C.Y."/>
            <person name="Lipzen A."/>
            <person name="Barry K."/>
            <person name="Grigoriev I.V."/>
            <person name="Gunde-Cimerman N."/>
        </authorList>
    </citation>
    <scope>NUCLEOTIDE SEQUENCE [LARGE SCALE GENOMIC DNA]</scope>
    <source>
        <strain evidence="2 3">EXF-2481</strain>
    </source>
</reference>
<feature type="chain" id="PRO_5001703796" evidence="1">
    <location>
        <begin position="30"/>
        <end position="137"/>
    </location>
</feature>
<dbReference type="OrthoDB" id="3880572at2759"/>
<organism evidence="2 3">
    <name type="scientific">Aureobasidium subglaciale (strain EXF-2481)</name>
    <name type="common">Aureobasidium pullulans var. subglaciale</name>
    <dbReference type="NCBI Taxonomy" id="1043005"/>
    <lineage>
        <taxon>Eukaryota</taxon>
        <taxon>Fungi</taxon>
        <taxon>Dikarya</taxon>
        <taxon>Ascomycota</taxon>
        <taxon>Pezizomycotina</taxon>
        <taxon>Dothideomycetes</taxon>
        <taxon>Dothideomycetidae</taxon>
        <taxon>Dothideales</taxon>
        <taxon>Saccotheciaceae</taxon>
        <taxon>Aureobasidium</taxon>
    </lineage>
</organism>
<evidence type="ECO:0000313" key="2">
    <source>
        <dbReference type="EMBL" id="KER00870.1"/>
    </source>
</evidence>